<evidence type="ECO:0000313" key="3">
    <source>
        <dbReference type="Proteomes" id="UP000241808"/>
    </source>
</evidence>
<comment type="caution">
    <text evidence="2">The sequence shown here is derived from an EMBL/GenBank/DDBJ whole genome shotgun (WGS) entry which is preliminary data.</text>
</comment>
<dbReference type="Proteomes" id="UP000241808">
    <property type="component" value="Unassembled WGS sequence"/>
</dbReference>
<accession>A0A2T4ZF14</accession>
<keyword evidence="1" id="KW-0812">Transmembrane</keyword>
<feature type="transmembrane region" description="Helical" evidence="1">
    <location>
        <begin position="325"/>
        <end position="349"/>
    </location>
</feature>
<organism evidence="2 3">
    <name type="scientific">Phreatobacter oligotrophus</name>
    <dbReference type="NCBI Taxonomy" id="1122261"/>
    <lineage>
        <taxon>Bacteria</taxon>
        <taxon>Pseudomonadati</taxon>
        <taxon>Pseudomonadota</taxon>
        <taxon>Alphaproteobacteria</taxon>
        <taxon>Hyphomicrobiales</taxon>
        <taxon>Phreatobacteraceae</taxon>
        <taxon>Phreatobacter</taxon>
    </lineage>
</organism>
<keyword evidence="1" id="KW-1133">Transmembrane helix</keyword>
<keyword evidence="2" id="KW-0675">Receptor</keyword>
<dbReference type="AlphaFoldDB" id="A0A2T4ZF14"/>
<name>A0A2T4ZF14_9HYPH</name>
<reference evidence="2 3" key="1">
    <citation type="submission" date="2018-04" db="EMBL/GenBank/DDBJ databases">
        <title>Genomic Encyclopedia of Archaeal and Bacterial Type Strains, Phase II (KMG-II): from individual species to whole genera.</title>
        <authorList>
            <person name="Goeker M."/>
        </authorList>
    </citation>
    <scope>NUCLEOTIDE SEQUENCE [LARGE SCALE GENOMIC DNA]</scope>
    <source>
        <strain evidence="2 3">DSM 25521</strain>
    </source>
</reference>
<gene>
    <name evidence="2" type="ORF">C8P69_103416</name>
</gene>
<dbReference type="EMBL" id="PZZL01000003">
    <property type="protein sequence ID" value="PTM60482.1"/>
    <property type="molecule type" value="Genomic_DNA"/>
</dbReference>
<dbReference type="InterPro" id="IPR011852">
    <property type="entry name" value="TRAP_TAXI"/>
</dbReference>
<sequence>MSRTRLTIFSVVCALIGCLALGTFWYNRPTTVTIAVGPAGSEAAKLVDAFRLGLQRERSSVRLRLVSADTPSDSAAKLEREDVDFAIVRTDISFPASAQAVAVWQRNPVILVAPVSSGIQRWTDLSNRTIGVMGRGIGFNNRLIQTILREHGVQPASVRIVEVPPWEAGDAIRNRQIEAMVTIGPTTAKPVQDAIAGIVRETPEGAVKLVPVREADAVAERVPFLESIEVVAGSFGSNPPRPADTYPTLGVVHYLVARRGLDDAVVAEFTQQLFTQRPALAIQHPAANRLEVPETEKGSSVQVHPGALAYLTGEQKTFIEKYSDILYLTIFGLSLGGSALAAVAGYLGLGKREKDPGRLPEVLLLLRDVRATDDNEVLDAIAGRADDIFVEAVEASKQPGFDSAQFATLTLALDRLNAAIADRRRSLAMAEDDAPAEETRQPALPVAVAAAGGFPRG</sequence>
<proteinExistence type="predicted"/>
<dbReference type="Gene3D" id="3.40.190.10">
    <property type="entry name" value="Periplasmic binding protein-like II"/>
    <property type="match status" value="2"/>
</dbReference>
<dbReference type="SUPFAM" id="SSF53850">
    <property type="entry name" value="Periplasmic binding protein-like II"/>
    <property type="match status" value="1"/>
</dbReference>
<dbReference type="OrthoDB" id="252197at2"/>
<protein>
    <submittedName>
        <fullName evidence="2">TRAP transporter TAXI family solute receptor</fullName>
    </submittedName>
</protein>
<evidence type="ECO:0000256" key="1">
    <source>
        <dbReference type="SAM" id="Phobius"/>
    </source>
</evidence>
<keyword evidence="3" id="KW-1185">Reference proteome</keyword>
<dbReference type="RefSeq" id="WP_108176316.1">
    <property type="nucleotide sequence ID" value="NZ_PZZL01000003.1"/>
</dbReference>
<keyword evidence="1" id="KW-0472">Membrane</keyword>
<dbReference type="PROSITE" id="PS51257">
    <property type="entry name" value="PROKAR_LIPOPROTEIN"/>
    <property type="match status" value="1"/>
</dbReference>
<dbReference type="Pfam" id="PF16868">
    <property type="entry name" value="NMT1_3"/>
    <property type="match status" value="1"/>
</dbReference>
<dbReference type="PANTHER" id="PTHR42941:SF1">
    <property type="entry name" value="SLL1037 PROTEIN"/>
    <property type="match status" value="1"/>
</dbReference>
<dbReference type="PANTHER" id="PTHR42941">
    <property type="entry name" value="SLL1037 PROTEIN"/>
    <property type="match status" value="1"/>
</dbReference>
<evidence type="ECO:0000313" key="2">
    <source>
        <dbReference type="EMBL" id="PTM60482.1"/>
    </source>
</evidence>